<dbReference type="PANTHER" id="PTHR46457:SF1">
    <property type="entry name" value="DNA REPAIR PROTEIN RAD51 HOMOLOG 4"/>
    <property type="match status" value="1"/>
</dbReference>
<dbReference type="InterPro" id="IPR027417">
    <property type="entry name" value="P-loop_NTPase"/>
</dbReference>
<gene>
    <name evidence="4" type="ORF">LPJ53_001241</name>
</gene>
<evidence type="ECO:0000313" key="5">
    <source>
        <dbReference type="Proteomes" id="UP001149813"/>
    </source>
</evidence>
<dbReference type="GO" id="GO:0000400">
    <property type="term" value="F:four-way junction DNA binding"/>
    <property type="evidence" value="ECO:0007669"/>
    <property type="project" value="TreeGrafter"/>
</dbReference>
<dbReference type="GO" id="GO:0008094">
    <property type="term" value="F:ATP-dependent activity, acting on DNA"/>
    <property type="evidence" value="ECO:0007669"/>
    <property type="project" value="TreeGrafter"/>
</dbReference>
<dbReference type="PANTHER" id="PTHR46457">
    <property type="entry name" value="DNA REPAIR PROTEIN RAD51 HOMOLOG 4"/>
    <property type="match status" value="1"/>
</dbReference>
<comment type="caution">
    <text evidence="4">The sequence shown here is derived from an EMBL/GenBank/DDBJ whole genome shotgun (WGS) entry which is preliminary data.</text>
</comment>
<evidence type="ECO:0000256" key="1">
    <source>
        <dbReference type="ARBA" id="ARBA00004123"/>
    </source>
</evidence>
<dbReference type="GO" id="GO:0005657">
    <property type="term" value="C:replication fork"/>
    <property type="evidence" value="ECO:0007669"/>
    <property type="project" value="TreeGrafter"/>
</dbReference>
<dbReference type="Proteomes" id="UP001149813">
    <property type="component" value="Unassembled WGS sequence"/>
</dbReference>
<dbReference type="OrthoDB" id="336321at2759"/>
<evidence type="ECO:0000259" key="3">
    <source>
        <dbReference type="Pfam" id="PF08423"/>
    </source>
</evidence>
<sequence>MPPLAATKYLRNQALEQHSAEEYSASIAALASAGVRTTQDLLMQPDLLPGLPHARTLCDLRLLVAAHHAAPGRTARTLLAHTPAHAPLSTGIPSLDGLLGGGVPFGAITEVCGPAGSGRTRLAVTLALSHVQRSPRAHAYYVHSEGMPVGRLQGTEEQLGRVMAVECRGMESLLAFLYRYADARELAEAPELLVVDGVRDLAVAELRRTGDAEFAVGALRRALRRIAAARAASAVVVVNGVRAGGGGGLESEPALGFPWSQVAHVRLLLQRAPGADMRTLATLLRATGMAAQRSVEFSCGQPGV</sequence>
<dbReference type="GO" id="GO:0007131">
    <property type="term" value="P:reciprocal meiotic recombination"/>
    <property type="evidence" value="ECO:0007669"/>
    <property type="project" value="TreeGrafter"/>
</dbReference>
<dbReference type="Pfam" id="PF08423">
    <property type="entry name" value="Rad51"/>
    <property type="match status" value="1"/>
</dbReference>
<dbReference type="GO" id="GO:0033063">
    <property type="term" value="C:Rad51B-Rad51C-Rad51D-XRCC2 complex"/>
    <property type="evidence" value="ECO:0007669"/>
    <property type="project" value="TreeGrafter"/>
</dbReference>
<name>A0A9W7Y0D7_9FUNG</name>
<dbReference type="EMBL" id="JANBOJ010000030">
    <property type="protein sequence ID" value="KAJ1724471.1"/>
    <property type="molecule type" value="Genomic_DNA"/>
</dbReference>
<comment type="subcellular location">
    <subcellularLocation>
        <location evidence="1">Nucleus</location>
    </subcellularLocation>
</comment>
<proteinExistence type="predicted"/>
<organism evidence="4 5">
    <name type="scientific">Coemansia erecta</name>
    <dbReference type="NCBI Taxonomy" id="147472"/>
    <lineage>
        <taxon>Eukaryota</taxon>
        <taxon>Fungi</taxon>
        <taxon>Fungi incertae sedis</taxon>
        <taxon>Zoopagomycota</taxon>
        <taxon>Kickxellomycotina</taxon>
        <taxon>Kickxellomycetes</taxon>
        <taxon>Kickxellales</taxon>
        <taxon>Kickxellaceae</taxon>
        <taxon>Coemansia</taxon>
    </lineage>
</organism>
<dbReference type="Gene3D" id="3.40.50.300">
    <property type="entry name" value="P-loop containing nucleotide triphosphate hydrolases"/>
    <property type="match status" value="1"/>
</dbReference>
<dbReference type="GO" id="GO:0000723">
    <property type="term" value="P:telomere maintenance"/>
    <property type="evidence" value="ECO:0007669"/>
    <property type="project" value="TreeGrafter"/>
</dbReference>
<dbReference type="GO" id="GO:0005815">
    <property type="term" value="C:microtubule organizing center"/>
    <property type="evidence" value="ECO:0007669"/>
    <property type="project" value="TreeGrafter"/>
</dbReference>
<evidence type="ECO:0000256" key="2">
    <source>
        <dbReference type="ARBA" id="ARBA00023242"/>
    </source>
</evidence>
<evidence type="ECO:0000313" key="4">
    <source>
        <dbReference type="EMBL" id="KAJ1724471.1"/>
    </source>
</evidence>
<reference evidence="4" key="1">
    <citation type="submission" date="2022-07" db="EMBL/GenBank/DDBJ databases">
        <title>Phylogenomic reconstructions and comparative analyses of Kickxellomycotina fungi.</title>
        <authorList>
            <person name="Reynolds N.K."/>
            <person name="Stajich J.E."/>
            <person name="Barry K."/>
            <person name="Grigoriev I.V."/>
            <person name="Crous P."/>
            <person name="Smith M.E."/>
        </authorList>
    </citation>
    <scope>NUCLEOTIDE SEQUENCE</scope>
    <source>
        <strain evidence="4">NBRC 32514</strain>
    </source>
</reference>
<dbReference type="SUPFAM" id="SSF52540">
    <property type="entry name" value="P-loop containing nucleoside triphosphate hydrolases"/>
    <property type="match status" value="1"/>
</dbReference>
<feature type="domain" description="Rad51-like C-terminal" evidence="3">
    <location>
        <begin position="88"/>
        <end position="247"/>
    </location>
</feature>
<dbReference type="InterPro" id="IPR051988">
    <property type="entry name" value="HRR_RAD51_Paralog"/>
</dbReference>
<protein>
    <recommendedName>
        <fullName evidence="3">Rad51-like C-terminal domain-containing protein</fullName>
    </recommendedName>
</protein>
<accession>A0A9W7Y0D7</accession>
<dbReference type="GO" id="GO:0000724">
    <property type="term" value="P:double-strand break repair via homologous recombination"/>
    <property type="evidence" value="ECO:0007669"/>
    <property type="project" value="TreeGrafter"/>
</dbReference>
<dbReference type="AlphaFoldDB" id="A0A9W7Y0D7"/>
<dbReference type="GO" id="GO:0003697">
    <property type="term" value="F:single-stranded DNA binding"/>
    <property type="evidence" value="ECO:0007669"/>
    <property type="project" value="TreeGrafter"/>
</dbReference>
<keyword evidence="5" id="KW-1185">Reference proteome</keyword>
<keyword evidence="2" id="KW-0539">Nucleus</keyword>
<dbReference type="GO" id="GO:0042148">
    <property type="term" value="P:DNA strand invasion"/>
    <property type="evidence" value="ECO:0007669"/>
    <property type="project" value="TreeGrafter"/>
</dbReference>
<dbReference type="InterPro" id="IPR013632">
    <property type="entry name" value="Rad51_C"/>
</dbReference>